<evidence type="ECO:0000313" key="3">
    <source>
        <dbReference type="Proteomes" id="UP000619041"/>
    </source>
</evidence>
<feature type="region of interest" description="Disordered" evidence="1">
    <location>
        <begin position="94"/>
        <end position="117"/>
    </location>
</feature>
<evidence type="ECO:0000313" key="2">
    <source>
        <dbReference type="EMBL" id="GGD88115.1"/>
    </source>
</evidence>
<sequence>MKESAAGWLVEQGIGEERAVLYAAGRAIAARMRWPGALEAGMVADAVLVERVAGAPRGRARFKCGEEAVVDRLPSSASEGATLRLKVTRAALRERGRGKPAQARPSATEPRPAPMLANSLPGATVVRRFPDGAWDEIWSEAWDGIVPFTGGTLTFAPTPAMTLVDIDGLLPPRALALAAIPPLAGAIRRFDLSGSIGIDFPTLAARDDRKAVDAVFSTALGEWDHERTAMNGFGFVQVVARQAGPSLLHRLRFEPAGAAARMLLRRAEALEGAGALELNANPSVIATLAEPWLVELERRTGREVRTSADPSLALAAGHAQIVAR</sequence>
<comment type="caution">
    <text evidence="2">The sequence shown here is derived from an EMBL/GenBank/DDBJ whole genome shotgun (WGS) entry which is preliminary data.</text>
</comment>
<proteinExistence type="predicted"/>
<dbReference type="EMBL" id="BMKL01000001">
    <property type="protein sequence ID" value="GGD88115.1"/>
    <property type="molecule type" value="Genomic_DNA"/>
</dbReference>
<protein>
    <submittedName>
        <fullName evidence="2">Uncharacterized protein</fullName>
    </submittedName>
</protein>
<reference evidence="3" key="1">
    <citation type="journal article" date="2019" name="Int. J. Syst. Evol. Microbiol.">
        <title>The Global Catalogue of Microorganisms (GCM) 10K type strain sequencing project: providing services to taxonomists for standard genome sequencing and annotation.</title>
        <authorList>
            <consortium name="The Broad Institute Genomics Platform"/>
            <consortium name="The Broad Institute Genome Sequencing Center for Infectious Disease"/>
            <person name="Wu L."/>
            <person name="Ma J."/>
        </authorList>
    </citation>
    <scope>NUCLEOTIDE SEQUENCE [LARGE SCALE GENOMIC DNA]</scope>
    <source>
        <strain evidence="3">CGMCC 1.15959</strain>
    </source>
</reference>
<organism evidence="2 3">
    <name type="scientific">Tsuneonella deserti</name>
    <dbReference type="NCBI Taxonomy" id="2035528"/>
    <lineage>
        <taxon>Bacteria</taxon>
        <taxon>Pseudomonadati</taxon>
        <taxon>Pseudomonadota</taxon>
        <taxon>Alphaproteobacteria</taxon>
        <taxon>Sphingomonadales</taxon>
        <taxon>Erythrobacteraceae</taxon>
        <taxon>Tsuneonella</taxon>
    </lineage>
</organism>
<keyword evidence="3" id="KW-1185">Reference proteome</keyword>
<name>A0ABQ1S025_9SPHN</name>
<accession>A0ABQ1S025</accession>
<dbReference type="Proteomes" id="UP000619041">
    <property type="component" value="Unassembled WGS sequence"/>
</dbReference>
<dbReference type="RefSeq" id="WP_188643660.1">
    <property type="nucleotide sequence ID" value="NZ_BMKL01000001.1"/>
</dbReference>
<gene>
    <name evidence="2" type="ORF">GCM10011515_04670</name>
</gene>
<evidence type="ECO:0000256" key="1">
    <source>
        <dbReference type="SAM" id="MobiDB-lite"/>
    </source>
</evidence>